<dbReference type="Proteomes" id="UP000001744">
    <property type="component" value="Unassembled WGS sequence"/>
</dbReference>
<protein>
    <submittedName>
        <fullName evidence="2">Uncharacterized protein</fullName>
    </submittedName>
</protein>
<dbReference type="GeneID" id="7051893"/>
<evidence type="ECO:0000313" key="2">
    <source>
        <dbReference type="EMBL" id="EEB09337.1"/>
    </source>
</evidence>
<keyword evidence="1" id="KW-0175">Coiled coil</keyword>
<keyword evidence="4" id="KW-1185">Reference proteome</keyword>
<dbReference type="RefSeq" id="XP_002175630.1">
    <property type="nucleotide sequence ID" value="XM_002175594.2"/>
</dbReference>
<dbReference type="JaponicusDB" id="SJAG_05333">
    <property type="gene designation" value="rec27"/>
</dbReference>
<dbReference type="VEuPathDB" id="FungiDB:SJAG_05333"/>
<dbReference type="EMBL" id="KE651168">
    <property type="protein sequence ID" value="EEB09337.1"/>
    <property type="molecule type" value="Genomic_DNA"/>
</dbReference>
<accession>B6K733</accession>
<proteinExistence type="predicted"/>
<dbReference type="OrthoDB" id="20582at2759"/>
<dbReference type="AlphaFoldDB" id="B6K733"/>
<gene>
    <name evidence="3" type="primary">rec27</name>
    <name evidence="2" type="ORF">SJAG_05333</name>
</gene>
<dbReference type="InterPro" id="IPR027267">
    <property type="entry name" value="AH/BAR_dom_sf"/>
</dbReference>
<name>B6K733_SCHJY</name>
<sequence length="124" mass="14507">MPIRTTTESSCSSQQSDTVAIETILEELRAKNAARRIKKREQLENEYEKQKESLKNDFEKQMEEKLAKFVQDMDELPVRINTLLQRRANILSRLKEIDDEMKNRKQECFAQMKTAMKGAGLPEN</sequence>
<evidence type="ECO:0000313" key="3">
    <source>
        <dbReference type="JaponicusDB" id="SJAG_05333"/>
    </source>
</evidence>
<dbReference type="HOGENOM" id="CLU_2005239_0_0_1"/>
<dbReference type="SUPFAM" id="SSF103657">
    <property type="entry name" value="BAR/IMD domain-like"/>
    <property type="match status" value="1"/>
</dbReference>
<evidence type="ECO:0000313" key="4">
    <source>
        <dbReference type="Proteomes" id="UP000001744"/>
    </source>
</evidence>
<reference evidence="2 4" key="1">
    <citation type="journal article" date="2011" name="Science">
        <title>Comparative functional genomics of the fission yeasts.</title>
        <authorList>
            <person name="Rhind N."/>
            <person name="Chen Z."/>
            <person name="Yassour M."/>
            <person name="Thompson D.A."/>
            <person name="Haas B.J."/>
            <person name="Habib N."/>
            <person name="Wapinski I."/>
            <person name="Roy S."/>
            <person name="Lin M.F."/>
            <person name="Heiman D.I."/>
            <person name="Young S.K."/>
            <person name="Furuya K."/>
            <person name="Guo Y."/>
            <person name="Pidoux A."/>
            <person name="Chen H.M."/>
            <person name="Robbertse B."/>
            <person name="Goldberg J.M."/>
            <person name="Aoki K."/>
            <person name="Bayne E.H."/>
            <person name="Berlin A.M."/>
            <person name="Desjardins C.A."/>
            <person name="Dobbs E."/>
            <person name="Dukaj L."/>
            <person name="Fan L."/>
            <person name="FitzGerald M.G."/>
            <person name="French C."/>
            <person name="Gujja S."/>
            <person name="Hansen K."/>
            <person name="Keifenheim D."/>
            <person name="Levin J.Z."/>
            <person name="Mosher R.A."/>
            <person name="Mueller C.A."/>
            <person name="Pfiffner J."/>
            <person name="Priest M."/>
            <person name="Russ C."/>
            <person name="Smialowska A."/>
            <person name="Swoboda P."/>
            <person name="Sykes S.M."/>
            <person name="Vaughn M."/>
            <person name="Vengrova S."/>
            <person name="Yoder R."/>
            <person name="Zeng Q."/>
            <person name="Allshire R."/>
            <person name="Baulcombe D."/>
            <person name="Birren B.W."/>
            <person name="Brown W."/>
            <person name="Ekwall K."/>
            <person name="Kellis M."/>
            <person name="Leatherwood J."/>
            <person name="Levin H."/>
            <person name="Margalit H."/>
            <person name="Martienssen R."/>
            <person name="Nieduszynski C.A."/>
            <person name="Spatafora J.W."/>
            <person name="Friedman N."/>
            <person name="Dalgaard J.Z."/>
            <person name="Baumann P."/>
            <person name="Niki H."/>
            <person name="Regev A."/>
            <person name="Nusbaum C."/>
        </authorList>
    </citation>
    <scope>NUCLEOTIDE SEQUENCE [LARGE SCALE GENOMIC DNA]</scope>
    <source>
        <strain evidence="4">yFS275 / FY16936</strain>
    </source>
</reference>
<organism evidence="2 4">
    <name type="scientific">Schizosaccharomyces japonicus (strain yFS275 / FY16936)</name>
    <name type="common">Fission yeast</name>
    <dbReference type="NCBI Taxonomy" id="402676"/>
    <lineage>
        <taxon>Eukaryota</taxon>
        <taxon>Fungi</taxon>
        <taxon>Dikarya</taxon>
        <taxon>Ascomycota</taxon>
        <taxon>Taphrinomycotina</taxon>
        <taxon>Schizosaccharomycetes</taxon>
        <taxon>Schizosaccharomycetales</taxon>
        <taxon>Schizosaccharomycetaceae</taxon>
        <taxon>Schizosaccharomyces</taxon>
    </lineage>
</organism>
<evidence type="ECO:0000256" key="1">
    <source>
        <dbReference type="SAM" id="Coils"/>
    </source>
</evidence>
<feature type="coiled-coil region" evidence="1">
    <location>
        <begin position="30"/>
        <end position="107"/>
    </location>
</feature>